<dbReference type="SUPFAM" id="SSF56104">
    <property type="entry name" value="SAICAR synthase-like"/>
    <property type="match status" value="2"/>
</dbReference>
<protein>
    <recommendedName>
        <fullName evidence="4">Kinase</fullName>
        <ecNumber evidence="4">2.7.-.-</ecNumber>
    </recommendedName>
</protein>
<feature type="compositionally biased region" description="Basic and acidic residues" evidence="5">
    <location>
        <begin position="585"/>
        <end position="596"/>
    </location>
</feature>
<evidence type="ECO:0000313" key="7">
    <source>
        <dbReference type="Proteomes" id="UP000076407"/>
    </source>
</evidence>
<dbReference type="GO" id="GO:0046854">
    <property type="term" value="P:phosphatidylinositol phosphate biosynthetic process"/>
    <property type="evidence" value="ECO:0007669"/>
    <property type="project" value="TreeGrafter"/>
</dbReference>
<dbReference type="VEuPathDB" id="VectorBase:AQUA010691"/>
<dbReference type="GO" id="GO:0000828">
    <property type="term" value="F:inositol hexakisphosphate kinase activity"/>
    <property type="evidence" value="ECO:0007669"/>
    <property type="project" value="TreeGrafter"/>
</dbReference>
<dbReference type="AlphaFoldDB" id="A0A182XLE6"/>
<keyword evidence="7" id="KW-1185">Reference proteome</keyword>
<evidence type="ECO:0000256" key="3">
    <source>
        <dbReference type="ARBA" id="ARBA00022777"/>
    </source>
</evidence>
<dbReference type="InterPro" id="IPR005522">
    <property type="entry name" value="IPK"/>
</dbReference>
<feature type="compositionally biased region" description="Low complexity" evidence="5">
    <location>
        <begin position="59"/>
        <end position="71"/>
    </location>
</feature>
<sequence length="755" mass="82757">MGDIERTTAQHVPTNLQQLNFHNHTSSQQQQQQQQQQTQQQHEQHLQQSRSVQYNNVTQHLQQQHLQSPQHQSHRYERSNAGGSFNVTKSENISTYLKEVQQQQRAQQVDVRQNNVKVANGGFQQQLLRTGSGHHHEQEQLPKQHTLHFHHQQQQHTHHDVESDEDEIALYPLNNQVGGHTRLLLLNQSTVIKPLNLRELEFYQNIPSDIQQFVPKYRGVMQATTMGGSKLEKRYSPSFRDDPVRKTAASKRKREEVLRSLLIVYEGYEEVPVPNAGDYHLLETESNSCCYDADASNSSIEQYLLSSSNEESPIPSNITSSVNKRRTSTSMATAIAAMAAATKATTLTTAATSNPMRPPPAIAARDDDSTQRSIFTEHHFRSVVTDDDNNRERRIDSTVCSREAHASETKIVPFVPISEETIYPGGPTDDGSTSPSDAIPMPSGVAGAAQTLTSSSPHSMDSWMNYSSNSNSSSDDYASSFVVPNHLQSSSAVQPEAGSEFEDSFGGDGVCNRIEGRHHSTASSGVVDFSTSIKFGHSKLVEQSSNISNNNSAPIGNKTRENNGARIDRTDDGSSVVDIGSNFEEGQHDNSDAGYHEDEEVDDDDEEEGEVDDEEERQLMRQKLLAGNSSKRLRGKDSCCSAGSVAAVGANSIIASSRPSDGPSLVPLRRKLSSKSKSGSLGGVAGSSTGPGSSGGTLADVRMIDFAHTTFEIKNGGASLCSSANVKVHHGPDSGFLRGLDSLKRILSEICEEYY</sequence>
<evidence type="ECO:0000256" key="5">
    <source>
        <dbReference type="SAM" id="MobiDB-lite"/>
    </source>
</evidence>
<dbReference type="Gene3D" id="3.30.470.160">
    <property type="entry name" value="Inositol polyphosphate kinase"/>
    <property type="match status" value="1"/>
</dbReference>
<feature type="region of interest" description="Disordered" evidence="5">
    <location>
        <begin position="672"/>
        <end position="697"/>
    </location>
</feature>
<dbReference type="STRING" id="34691.A0A182XLE6"/>
<dbReference type="GO" id="GO:0005634">
    <property type="term" value="C:nucleus"/>
    <property type="evidence" value="ECO:0007669"/>
    <property type="project" value="TreeGrafter"/>
</dbReference>
<feature type="region of interest" description="Disordered" evidence="5">
    <location>
        <begin position="23"/>
        <end position="87"/>
    </location>
</feature>
<dbReference type="Proteomes" id="UP000076407">
    <property type="component" value="Unassembled WGS sequence"/>
</dbReference>
<dbReference type="GO" id="GO:0032958">
    <property type="term" value="P:inositol phosphate biosynthetic process"/>
    <property type="evidence" value="ECO:0007669"/>
    <property type="project" value="InterPro"/>
</dbReference>
<keyword evidence="3 4" id="KW-0418">Kinase</keyword>
<evidence type="ECO:0000313" key="6">
    <source>
        <dbReference type="EnsemblMetazoa" id="AQUA010691-PA"/>
    </source>
</evidence>
<name>A0A182XLE6_ANOQN</name>
<dbReference type="PANTHER" id="PTHR12400:SF21">
    <property type="entry name" value="KINASE"/>
    <property type="match status" value="1"/>
</dbReference>
<feature type="region of interest" description="Disordered" evidence="5">
    <location>
        <begin position="418"/>
        <end position="458"/>
    </location>
</feature>
<dbReference type="GO" id="GO:0005737">
    <property type="term" value="C:cytoplasm"/>
    <property type="evidence" value="ECO:0007669"/>
    <property type="project" value="TreeGrafter"/>
</dbReference>
<feature type="region of interest" description="Disordered" evidence="5">
    <location>
        <begin position="544"/>
        <end position="617"/>
    </location>
</feature>
<keyword evidence="2 4" id="KW-0808">Transferase</keyword>
<evidence type="ECO:0000256" key="1">
    <source>
        <dbReference type="ARBA" id="ARBA00007374"/>
    </source>
</evidence>
<comment type="similarity">
    <text evidence="1 4">Belongs to the inositol phosphokinase (IPK) family.</text>
</comment>
<dbReference type="EC" id="2.7.-.-" evidence="4"/>
<dbReference type="EnsemblMetazoa" id="AQUA010691-RA">
    <property type="protein sequence ID" value="AQUA010691-PA"/>
    <property type="gene ID" value="AQUA010691"/>
</dbReference>
<dbReference type="Pfam" id="PF03770">
    <property type="entry name" value="IPK"/>
    <property type="match status" value="1"/>
</dbReference>
<evidence type="ECO:0000256" key="4">
    <source>
        <dbReference type="RuleBase" id="RU363090"/>
    </source>
</evidence>
<reference evidence="6" key="1">
    <citation type="submission" date="2020-05" db="UniProtKB">
        <authorList>
            <consortium name="EnsemblMetazoa"/>
        </authorList>
    </citation>
    <scope>IDENTIFICATION</scope>
    <source>
        <strain evidence="6">SANGQUA</strain>
    </source>
</reference>
<dbReference type="InterPro" id="IPR038286">
    <property type="entry name" value="IPK_sf"/>
</dbReference>
<evidence type="ECO:0000256" key="2">
    <source>
        <dbReference type="ARBA" id="ARBA00022679"/>
    </source>
</evidence>
<feature type="compositionally biased region" description="Polar residues" evidence="5">
    <location>
        <begin position="49"/>
        <end position="58"/>
    </location>
</feature>
<feature type="compositionally biased region" description="Acidic residues" evidence="5">
    <location>
        <begin position="597"/>
        <end position="616"/>
    </location>
</feature>
<accession>A0A182XLE6</accession>
<dbReference type="PANTHER" id="PTHR12400">
    <property type="entry name" value="INOSITOL POLYPHOSPHATE KINASE"/>
    <property type="match status" value="1"/>
</dbReference>
<feature type="compositionally biased region" description="Low complexity" evidence="5">
    <location>
        <begin position="28"/>
        <end position="41"/>
    </location>
</feature>
<organism evidence="6 7">
    <name type="scientific">Anopheles quadriannulatus</name>
    <name type="common">Mosquito</name>
    <dbReference type="NCBI Taxonomy" id="34691"/>
    <lineage>
        <taxon>Eukaryota</taxon>
        <taxon>Metazoa</taxon>
        <taxon>Ecdysozoa</taxon>
        <taxon>Arthropoda</taxon>
        <taxon>Hexapoda</taxon>
        <taxon>Insecta</taxon>
        <taxon>Pterygota</taxon>
        <taxon>Neoptera</taxon>
        <taxon>Endopterygota</taxon>
        <taxon>Diptera</taxon>
        <taxon>Nematocera</taxon>
        <taxon>Culicoidea</taxon>
        <taxon>Culicidae</taxon>
        <taxon>Anophelinae</taxon>
        <taxon>Anopheles</taxon>
    </lineage>
</organism>
<feature type="compositionally biased region" description="Basic and acidic residues" evidence="5">
    <location>
        <begin position="558"/>
        <end position="572"/>
    </location>
</feature>
<proteinExistence type="inferred from homology"/>